<feature type="transmembrane region" description="Helical" evidence="1">
    <location>
        <begin position="139"/>
        <end position="159"/>
    </location>
</feature>
<feature type="transmembrane region" description="Helical" evidence="1">
    <location>
        <begin position="385"/>
        <end position="407"/>
    </location>
</feature>
<organism evidence="4">
    <name type="scientific">Eiseniibacteriota bacterium</name>
    <dbReference type="NCBI Taxonomy" id="2212470"/>
    <lineage>
        <taxon>Bacteria</taxon>
        <taxon>Candidatus Eiseniibacteriota</taxon>
    </lineage>
</organism>
<keyword evidence="2" id="KW-0732">Signal</keyword>
<reference evidence="4" key="1">
    <citation type="journal article" date="2020" name="mSystems">
        <title>Genome- and Community-Level Interaction Insights into Carbon Utilization and Element Cycling Functions of Hydrothermarchaeota in Hydrothermal Sediment.</title>
        <authorList>
            <person name="Zhou Z."/>
            <person name="Liu Y."/>
            <person name="Xu W."/>
            <person name="Pan J."/>
            <person name="Luo Z.H."/>
            <person name="Li M."/>
        </authorList>
    </citation>
    <scope>NUCLEOTIDE SEQUENCE [LARGE SCALE GENOMIC DNA]</scope>
    <source>
        <strain evidence="4">SpSt-381</strain>
    </source>
</reference>
<accession>A0A832MJ30</accession>
<name>A0A832MJ30_UNCEI</name>
<dbReference type="EMBL" id="DSQF01000005">
    <property type="protein sequence ID" value="HGZ42500.1"/>
    <property type="molecule type" value="Genomic_DNA"/>
</dbReference>
<evidence type="ECO:0000313" key="4">
    <source>
        <dbReference type="EMBL" id="HGZ42500.1"/>
    </source>
</evidence>
<dbReference type="InterPro" id="IPR052549">
    <property type="entry name" value="SpmB"/>
</dbReference>
<feature type="signal peptide" evidence="2">
    <location>
        <begin position="1"/>
        <end position="21"/>
    </location>
</feature>
<gene>
    <name evidence="4" type="ORF">ENR23_03560</name>
</gene>
<feature type="transmembrane region" description="Helical" evidence="1">
    <location>
        <begin position="273"/>
        <end position="291"/>
    </location>
</feature>
<feature type="chain" id="PRO_5032276541" description="Nucleoside transporter/FeoB GTPase Gate domain-containing protein" evidence="2">
    <location>
        <begin position="22"/>
        <end position="408"/>
    </location>
</feature>
<sequence length="408" mass="42570">MLNWIWAAFFLVAFVAAVVQAASGRPDVFREVVGALFDSSKTGFEIALGLTGVMSLWLGLMKVGERAGVVEAIARAAGPLFRRLFPVIPAGHPASGAIVMNLSANVLGLDNAATPLGLKAMKELQSLNPEPDRATDEMILFMVINASSVTVLPMTIFTFRAQLGAADPTDVFVPILIATYCSTMAGLLLTAAIQRIRLWTPVVIGWLALLTAFVGGLVAYFASLPADAVAPQSALLANALLLGVVILFLAAGARRRVPLYETFVEGAKEGFQVAIGIIPYLVAILVAVGALRASGALEAALGGIRALVESLGADTRWVDALPTALIKPLSGSGARGLMVETMKTLGPDSFAGRLACVIQGSTETTFYVLAVYFGSVGVRKTRHALGCGLAADAAGVVAAIFVCYLFFG</sequence>
<keyword evidence="1" id="KW-1133">Transmembrane helix</keyword>
<dbReference type="PANTHER" id="PTHR35793">
    <property type="entry name" value="INNER MEMBRANE PROTEIN YJIG"/>
    <property type="match status" value="1"/>
</dbReference>
<dbReference type="InterPro" id="IPR011415">
    <property type="entry name" value="SpmA_SpmB"/>
</dbReference>
<feature type="transmembrane region" description="Helical" evidence="1">
    <location>
        <begin position="234"/>
        <end position="253"/>
    </location>
</feature>
<dbReference type="InterPro" id="IPR011642">
    <property type="entry name" value="Gate_dom"/>
</dbReference>
<evidence type="ECO:0000256" key="1">
    <source>
        <dbReference type="SAM" id="Phobius"/>
    </source>
</evidence>
<feature type="domain" description="Nucleoside transporter/FeoB GTPase Gate" evidence="3">
    <location>
        <begin position="48"/>
        <end position="159"/>
    </location>
</feature>
<dbReference type="GO" id="GO:0005886">
    <property type="term" value="C:plasma membrane"/>
    <property type="evidence" value="ECO:0007669"/>
    <property type="project" value="TreeGrafter"/>
</dbReference>
<dbReference type="PANTHER" id="PTHR35793:SF2">
    <property type="entry name" value="INNER MEMBRANE PROTEIN YJIG"/>
    <property type="match status" value="1"/>
</dbReference>
<comment type="caution">
    <text evidence="4">The sequence shown here is derived from an EMBL/GenBank/DDBJ whole genome shotgun (WGS) entry which is preliminary data.</text>
</comment>
<proteinExistence type="predicted"/>
<protein>
    <recommendedName>
        <fullName evidence="3">Nucleoside transporter/FeoB GTPase Gate domain-containing protein</fullName>
    </recommendedName>
</protein>
<feature type="transmembrane region" description="Helical" evidence="1">
    <location>
        <begin position="198"/>
        <end position="222"/>
    </location>
</feature>
<feature type="domain" description="Nucleoside transporter/FeoB GTPase Gate" evidence="3">
    <location>
        <begin position="275"/>
        <end position="377"/>
    </location>
</feature>
<dbReference type="PIRSF" id="PIRSF036542">
    <property type="entry name" value="SpmA_SpmB"/>
    <property type="match status" value="1"/>
</dbReference>
<dbReference type="Pfam" id="PF07670">
    <property type="entry name" value="Gate"/>
    <property type="match status" value="2"/>
</dbReference>
<keyword evidence="1" id="KW-0812">Transmembrane</keyword>
<evidence type="ECO:0000256" key="2">
    <source>
        <dbReference type="SAM" id="SignalP"/>
    </source>
</evidence>
<feature type="transmembrane region" description="Helical" evidence="1">
    <location>
        <begin position="350"/>
        <end position="373"/>
    </location>
</feature>
<dbReference type="AlphaFoldDB" id="A0A832MJ30"/>
<evidence type="ECO:0000259" key="3">
    <source>
        <dbReference type="Pfam" id="PF07670"/>
    </source>
</evidence>
<feature type="transmembrane region" description="Helical" evidence="1">
    <location>
        <begin position="45"/>
        <end position="63"/>
    </location>
</feature>
<feature type="transmembrane region" description="Helical" evidence="1">
    <location>
        <begin position="171"/>
        <end position="191"/>
    </location>
</feature>
<keyword evidence="1" id="KW-0472">Membrane</keyword>